<dbReference type="eggNOG" id="KOG0714">
    <property type="taxonomic scope" value="Eukaryota"/>
</dbReference>
<dbReference type="PROSITE" id="PS00636">
    <property type="entry name" value="DNAJ_1"/>
    <property type="match status" value="1"/>
</dbReference>
<evidence type="ECO:0000313" key="5">
    <source>
        <dbReference type="Proteomes" id="UP000054560"/>
    </source>
</evidence>
<dbReference type="SUPFAM" id="SSF49493">
    <property type="entry name" value="HSP40/DnaJ peptide-binding domain"/>
    <property type="match status" value="2"/>
</dbReference>
<dbReference type="InterPro" id="IPR036869">
    <property type="entry name" value="J_dom_sf"/>
</dbReference>
<sequence>MGKNYYDILGVPKGTKDEAVLKKAYRKLAMKYHPDKQSAENREAATKKFQDISEAYDVLGDPKKREIFDMYGEEGLKGGAPPPGESGGMPGGMPGGFSFSSFGGRPGGGNGGGYQFSSQDANNIFAQFFGGNMGGMGGMGGSGGQRMGGMGGMGSPFDGMDIDGGGGFGGFGGQSQQQAYAAEVPPKTHTLACTLEELYNGCTKKMKVTRRVEDEATRTARNESEVLEIKVVPGWKSGTKVTFPGSGDKRLGKAPQDVVFVISEKPHKTFQRVGDNLEVEVPLSLKEALTDAAVAVPTIDGGAPVKLNLSGPIQPNTKKVLSGRGMPKSMKKGGGAGDLIARFKVNFPTSLSSIQKQKLLEIL</sequence>
<dbReference type="Proteomes" id="UP000054560">
    <property type="component" value="Unassembled WGS sequence"/>
</dbReference>
<evidence type="ECO:0000256" key="2">
    <source>
        <dbReference type="SAM" id="MobiDB-lite"/>
    </source>
</evidence>
<gene>
    <name evidence="4" type="ORF">SARC_05803</name>
</gene>
<dbReference type="SMART" id="SM00271">
    <property type="entry name" value="DnaJ"/>
    <property type="match status" value="1"/>
</dbReference>
<dbReference type="AlphaFoldDB" id="A0A0L0FYH8"/>
<dbReference type="PRINTS" id="PR00625">
    <property type="entry name" value="JDOMAIN"/>
</dbReference>
<dbReference type="PANTHER" id="PTHR24078:SF553">
    <property type="entry name" value="DNAJ HOMOLOG SUBFAMILY B MEMBER 5"/>
    <property type="match status" value="1"/>
</dbReference>
<protein>
    <recommendedName>
        <fullName evidence="3">J domain-containing protein</fullName>
    </recommendedName>
</protein>
<keyword evidence="1" id="KW-0143">Chaperone</keyword>
<dbReference type="GeneID" id="25906307"/>
<feature type="region of interest" description="Disordered" evidence="2">
    <location>
        <begin position="76"/>
        <end position="113"/>
    </location>
</feature>
<dbReference type="InterPro" id="IPR002939">
    <property type="entry name" value="DnaJ_C"/>
</dbReference>
<evidence type="ECO:0000313" key="4">
    <source>
        <dbReference type="EMBL" id="KNC81890.1"/>
    </source>
</evidence>
<dbReference type="Gene3D" id="1.10.287.110">
    <property type="entry name" value="DnaJ domain"/>
    <property type="match status" value="1"/>
</dbReference>
<dbReference type="CDD" id="cd06257">
    <property type="entry name" value="DnaJ"/>
    <property type="match status" value="1"/>
</dbReference>
<accession>A0A0L0FYH8</accession>
<dbReference type="RefSeq" id="XP_014155792.1">
    <property type="nucleotide sequence ID" value="XM_014300317.1"/>
</dbReference>
<dbReference type="STRING" id="667725.A0A0L0FYH8"/>
<evidence type="ECO:0000259" key="3">
    <source>
        <dbReference type="PROSITE" id="PS50076"/>
    </source>
</evidence>
<dbReference type="Pfam" id="PF00226">
    <property type="entry name" value="DnaJ"/>
    <property type="match status" value="1"/>
</dbReference>
<dbReference type="PANTHER" id="PTHR24078">
    <property type="entry name" value="DNAJ HOMOLOG SUBFAMILY C MEMBER"/>
    <property type="match status" value="1"/>
</dbReference>
<dbReference type="Pfam" id="PF01556">
    <property type="entry name" value="DnaJ_C"/>
    <property type="match status" value="1"/>
</dbReference>
<dbReference type="EMBL" id="KQ241982">
    <property type="protein sequence ID" value="KNC81890.1"/>
    <property type="molecule type" value="Genomic_DNA"/>
</dbReference>
<dbReference type="OrthoDB" id="550424at2759"/>
<dbReference type="GO" id="GO:0006457">
    <property type="term" value="P:protein folding"/>
    <property type="evidence" value="ECO:0007669"/>
    <property type="project" value="InterPro"/>
</dbReference>
<feature type="compositionally biased region" description="Gly residues" evidence="2">
    <location>
        <begin position="85"/>
        <end position="95"/>
    </location>
</feature>
<dbReference type="FunFam" id="2.60.260.20:FF:000013">
    <property type="entry name" value="DnaJ subfamily B member 11"/>
    <property type="match status" value="1"/>
</dbReference>
<dbReference type="Gene3D" id="2.60.260.20">
    <property type="entry name" value="Urease metallochaperone UreE, N-terminal domain"/>
    <property type="match status" value="2"/>
</dbReference>
<name>A0A0L0FYH8_9EUKA</name>
<dbReference type="InterPro" id="IPR001623">
    <property type="entry name" value="DnaJ_domain"/>
</dbReference>
<dbReference type="GO" id="GO:0051087">
    <property type="term" value="F:protein-folding chaperone binding"/>
    <property type="evidence" value="ECO:0007669"/>
    <property type="project" value="TreeGrafter"/>
</dbReference>
<feature type="compositionally biased region" description="Gly residues" evidence="2">
    <location>
        <begin position="104"/>
        <end position="113"/>
    </location>
</feature>
<reference evidence="4 5" key="1">
    <citation type="submission" date="2011-02" db="EMBL/GenBank/DDBJ databases">
        <title>The Genome Sequence of Sphaeroforma arctica JP610.</title>
        <authorList>
            <consortium name="The Broad Institute Genome Sequencing Platform"/>
            <person name="Russ C."/>
            <person name="Cuomo C."/>
            <person name="Young S.K."/>
            <person name="Zeng Q."/>
            <person name="Gargeya S."/>
            <person name="Alvarado L."/>
            <person name="Berlin A."/>
            <person name="Chapman S.B."/>
            <person name="Chen Z."/>
            <person name="Freedman E."/>
            <person name="Gellesch M."/>
            <person name="Goldberg J."/>
            <person name="Griggs A."/>
            <person name="Gujja S."/>
            <person name="Heilman E."/>
            <person name="Heiman D."/>
            <person name="Howarth C."/>
            <person name="Mehta T."/>
            <person name="Neiman D."/>
            <person name="Pearson M."/>
            <person name="Roberts A."/>
            <person name="Saif S."/>
            <person name="Shea T."/>
            <person name="Shenoy N."/>
            <person name="Sisk P."/>
            <person name="Stolte C."/>
            <person name="Sykes S."/>
            <person name="White J."/>
            <person name="Yandava C."/>
            <person name="Burger G."/>
            <person name="Gray M.W."/>
            <person name="Holland P.W.H."/>
            <person name="King N."/>
            <person name="Lang F.B.F."/>
            <person name="Roger A.J."/>
            <person name="Ruiz-Trillo I."/>
            <person name="Haas B."/>
            <person name="Nusbaum C."/>
            <person name="Birren B."/>
        </authorList>
    </citation>
    <scope>NUCLEOTIDE SEQUENCE [LARGE SCALE GENOMIC DNA]</scope>
    <source>
        <strain evidence="4 5">JP610</strain>
    </source>
</reference>
<proteinExistence type="predicted"/>
<organism evidence="4 5">
    <name type="scientific">Sphaeroforma arctica JP610</name>
    <dbReference type="NCBI Taxonomy" id="667725"/>
    <lineage>
        <taxon>Eukaryota</taxon>
        <taxon>Ichthyosporea</taxon>
        <taxon>Ichthyophonida</taxon>
        <taxon>Sphaeroforma</taxon>
    </lineage>
</organism>
<dbReference type="PROSITE" id="PS50076">
    <property type="entry name" value="DNAJ_2"/>
    <property type="match status" value="1"/>
</dbReference>
<dbReference type="InterPro" id="IPR008971">
    <property type="entry name" value="HSP40/DnaJ_pept-bd"/>
</dbReference>
<evidence type="ECO:0000256" key="1">
    <source>
        <dbReference type="ARBA" id="ARBA00023186"/>
    </source>
</evidence>
<dbReference type="FunFam" id="2.60.260.20:FF:000002">
    <property type="entry name" value="Dnaj homolog subfamily b member"/>
    <property type="match status" value="1"/>
</dbReference>
<keyword evidence="5" id="KW-1185">Reference proteome</keyword>
<dbReference type="GO" id="GO:0051082">
    <property type="term" value="F:unfolded protein binding"/>
    <property type="evidence" value="ECO:0007669"/>
    <property type="project" value="InterPro"/>
</dbReference>
<dbReference type="SUPFAM" id="SSF46565">
    <property type="entry name" value="Chaperone J-domain"/>
    <property type="match status" value="1"/>
</dbReference>
<dbReference type="GO" id="GO:0005829">
    <property type="term" value="C:cytosol"/>
    <property type="evidence" value="ECO:0007669"/>
    <property type="project" value="TreeGrafter"/>
</dbReference>
<feature type="domain" description="J" evidence="3">
    <location>
        <begin position="4"/>
        <end position="72"/>
    </location>
</feature>
<dbReference type="InterPro" id="IPR018253">
    <property type="entry name" value="DnaJ_domain_CS"/>
</dbReference>
<dbReference type="InterPro" id="IPR051339">
    <property type="entry name" value="DnaJ_subfamily_B"/>
</dbReference>
<dbReference type="CDD" id="cd10747">
    <property type="entry name" value="DnaJ_C"/>
    <property type="match status" value="1"/>
</dbReference>